<protein>
    <recommendedName>
        <fullName evidence="3">Peptidase A1 domain-containing protein</fullName>
    </recommendedName>
</protein>
<reference evidence="4 5" key="1">
    <citation type="journal article" date="2016" name="Sci. Rep.">
        <title>Peltaster fructicola genome reveals evolution from an invasive phytopathogen to an ectophytic parasite.</title>
        <authorList>
            <person name="Xu C."/>
            <person name="Chen H."/>
            <person name="Gleason M.L."/>
            <person name="Xu J.R."/>
            <person name="Liu H."/>
            <person name="Zhang R."/>
            <person name="Sun G."/>
        </authorList>
    </citation>
    <scope>NUCLEOTIDE SEQUENCE [LARGE SCALE GENOMIC DNA]</scope>
    <source>
        <strain evidence="4 5">LNHT1506</strain>
    </source>
</reference>
<evidence type="ECO:0000256" key="2">
    <source>
        <dbReference type="SAM" id="Phobius"/>
    </source>
</evidence>
<dbReference type="InterPro" id="IPR033121">
    <property type="entry name" value="PEPTIDASE_A1"/>
</dbReference>
<evidence type="ECO:0000313" key="5">
    <source>
        <dbReference type="Proteomes" id="UP000503462"/>
    </source>
</evidence>
<feature type="region of interest" description="Disordered" evidence="1">
    <location>
        <begin position="526"/>
        <end position="606"/>
    </location>
</feature>
<dbReference type="InterPro" id="IPR021109">
    <property type="entry name" value="Peptidase_aspartic_dom_sf"/>
</dbReference>
<feature type="compositionally biased region" description="Basic and acidic residues" evidence="1">
    <location>
        <begin position="536"/>
        <end position="545"/>
    </location>
</feature>
<feature type="compositionally biased region" description="Polar residues" evidence="1">
    <location>
        <begin position="565"/>
        <end position="597"/>
    </location>
</feature>
<sequence length="606" mass="64480">MASEAISTRDTIAAPFVAQTTGRWDGDDGYWSTFTISVGTPPQSFRVLPATIDPHVSIITDDGCKAGMASVSNCGDLRGVNYVNGAASRGFQWSASGSSTSSTYRYFNAFDEFTGQSQFNASGPFGNDTLSLSSKGGFTNITMTNQIIAGVSDVNFWLGTFGLGNAYTNYAQSGFVAPSLLYNMKNQSQIPSISYGYTAGRYYDNKTEASLILGGYDTNRITGQNVTNKISSSDSTQSLNINVQSLTAQGLSSGNSLSLLNAATTASIDSSLTHLYLPSRACDLLASNLGLSYDNTTNYYTVNQTVHDTLKANNATLTFLLGGNSAPLSISMPYKSLDLQVGIPYYQPNQNYFPIRKAANDSQIVLGRAFLQETYLVVDWERSSFTVGPVNKATTAQNIVAITTPSSTPTIATVTPSSTATSAAEQPSSSGGIGAGAIAGIVIAVVLIAALGGLFFWWRKRSRDNRGRPSSWRKTWRKSEPPPYSASATDNGANAAEYYGGDKPEEAMAETDNKAPHAHFSELFDSSKPAELTSDNVRRHQDSPHGELMSTPVAELVGDTAGSELDSTSNPRASVASGSHTRVSSINSPQPATSVRSPLSPMFELE</sequence>
<feature type="region of interest" description="Disordered" evidence="1">
    <location>
        <begin position="410"/>
        <end position="430"/>
    </location>
</feature>
<dbReference type="PANTHER" id="PTHR16861:SF4">
    <property type="entry name" value="SH3 DOMAIN PROTEIN (AFU_ORTHOLOGUE AFUA_1G13610)"/>
    <property type="match status" value="1"/>
</dbReference>
<keyword evidence="5" id="KW-1185">Reference proteome</keyword>
<gene>
    <name evidence="4" type="ORF">AMS68_001839</name>
</gene>
<proteinExistence type="predicted"/>
<dbReference type="OrthoDB" id="4074350at2759"/>
<dbReference type="SUPFAM" id="SSF50630">
    <property type="entry name" value="Acid proteases"/>
    <property type="match status" value="1"/>
</dbReference>
<name>A0A6H0XNI7_9PEZI</name>
<dbReference type="EMBL" id="CP051139">
    <property type="protein sequence ID" value="QIW96321.1"/>
    <property type="molecule type" value="Genomic_DNA"/>
</dbReference>
<accession>A0A6H0XNI7</accession>
<evidence type="ECO:0000259" key="3">
    <source>
        <dbReference type="PROSITE" id="PS51767"/>
    </source>
</evidence>
<keyword evidence="2" id="KW-0812">Transmembrane</keyword>
<feature type="domain" description="Peptidase A1" evidence="3">
    <location>
        <begin position="32"/>
        <end position="388"/>
    </location>
</feature>
<keyword evidence="2" id="KW-0472">Membrane</keyword>
<dbReference type="AlphaFoldDB" id="A0A6H0XNI7"/>
<dbReference type="Pfam" id="PF00026">
    <property type="entry name" value="Asp"/>
    <property type="match status" value="1"/>
</dbReference>
<evidence type="ECO:0000256" key="1">
    <source>
        <dbReference type="SAM" id="MobiDB-lite"/>
    </source>
</evidence>
<organism evidence="4 5">
    <name type="scientific">Peltaster fructicola</name>
    <dbReference type="NCBI Taxonomy" id="286661"/>
    <lineage>
        <taxon>Eukaryota</taxon>
        <taxon>Fungi</taxon>
        <taxon>Dikarya</taxon>
        <taxon>Ascomycota</taxon>
        <taxon>Pezizomycotina</taxon>
        <taxon>Dothideomycetes</taxon>
        <taxon>Dothideomycetes incertae sedis</taxon>
        <taxon>Peltaster</taxon>
    </lineage>
</organism>
<dbReference type="PROSITE" id="PS51767">
    <property type="entry name" value="PEPTIDASE_A1"/>
    <property type="match status" value="1"/>
</dbReference>
<dbReference type="PANTHER" id="PTHR16861">
    <property type="entry name" value="GLYCOPROTEIN 38"/>
    <property type="match status" value="1"/>
</dbReference>
<feature type="transmembrane region" description="Helical" evidence="2">
    <location>
        <begin position="433"/>
        <end position="458"/>
    </location>
</feature>
<feature type="region of interest" description="Disordered" evidence="1">
    <location>
        <begin position="464"/>
        <end position="499"/>
    </location>
</feature>
<evidence type="ECO:0000313" key="4">
    <source>
        <dbReference type="EMBL" id="QIW96321.1"/>
    </source>
</evidence>
<dbReference type="Proteomes" id="UP000503462">
    <property type="component" value="Chromosome 1"/>
</dbReference>
<keyword evidence="2" id="KW-1133">Transmembrane helix</keyword>
<dbReference type="Gene3D" id="2.40.70.10">
    <property type="entry name" value="Acid Proteases"/>
    <property type="match status" value="2"/>
</dbReference>